<dbReference type="InterPro" id="IPR050515">
    <property type="entry name" value="Beta-lactam/transpept"/>
</dbReference>
<feature type="domain" description="Penicillin-binding protein dimerisation" evidence="8">
    <location>
        <begin position="59"/>
        <end position="201"/>
    </location>
</feature>
<evidence type="ECO:0000259" key="7">
    <source>
        <dbReference type="Pfam" id="PF00905"/>
    </source>
</evidence>
<organism evidence="9 10">
    <name type="scientific">Bacillus yapensis</name>
    <dbReference type="NCBI Taxonomy" id="2492960"/>
    <lineage>
        <taxon>Bacteria</taxon>
        <taxon>Bacillati</taxon>
        <taxon>Bacillota</taxon>
        <taxon>Bacilli</taxon>
        <taxon>Bacillales</taxon>
        <taxon>Bacillaceae</taxon>
        <taxon>Bacillus</taxon>
    </lineage>
</organism>
<dbReference type="EC" id="3.4.16.4" evidence="4"/>
<evidence type="ECO:0000256" key="2">
    <source>
        <dbReference type="ARBA" id="ARBA00004752"/>
    </source>
</evidence>
<dbReference type="Gene3D" id="3.40.710.10">
    <property type="entry name" value="DD-peptidase/beta-lactamase superfamily"/>
    <property type="match status" value="1"/>
</dbReference>
<evidence type="ECO:0000313" key="10">
    <source>
        <dbReference type="Proteomes" id="UP000271374"/>
    </source>
</evidence>
<dbReference type="RefSeq" id="WP_126407220.1">
    <property type="nucleotide sequence ID" value="NZ_RXNT01000003.1"/>
</dbReference>
<feature type="domain" description="Penicillin-binding protein transpeptidase" evidence="7">
    <location>
        <begin position="261"/>
        <end position="572"/>
    </location>
</feature>
<dbReference type="GO" id="GO:0008658">
    <property type="term" value="F:penicillin binding"/>
    <property type="evidence" value="ECO:0007669"/>
    <property type="project" value="InterPro"/>
</dbReference>
<comment type="pathway">
    <text evidence="2">Cell wall biogenesis; peptidoglycan biosynthesis.</text>
</comment>
<dbReference type="OrthoDB" id="2985542at2"/>
<keyword evidence="5" id="KW-0472">Membrane</keyword>
<evidence type="ECO:0000256" key="4">
    <source>
        <dbReference type="ARBA" id="ARBA00012448"/>
    </source>
</evidence>
<dbReference type="InterPro" id="IPR036138">
    <property type="entry name" value="PBP_dimer_sf"/>
</dbReference>
<proteinExistence type="inferred from homology"/>
<comment type="subcellular location">
    <subcellularLocation>
        <location evidence="1">Membrane</location>
    </subcellularLocation>
</comment>
<dbReference type="SUPFAM" id="SSF56519">
    <property type="entry name" value="Penicillin binding protein dimerisation domain"/>
    <property type="match status" value="1"/>
</dbReference>
<dbReference type="AlphaFoldDB" id="A0A431WIW5"/>
<dbReference type="EMBL" id="RXNT01000003">
    <property type="protein sequence ID" value="RTR35365.1"/>
    <property type="molecule type" value="Genomic_DNA"/>
</dbReference>
<comment type="similarity">
    <text evidence="3">Belongs to the transpeptidase family.</text>
</comment>
<dbReference type="InterPro" id="IPR012338">
    <property type="entry name" value="Beta-lactam/transpept-like"/>
</dbReference>
<dbReference type="GO" id="GO:0009252">
    <property type="term" value="P:peptidoglycan biosynthetic process"/>
    <property type="evidence" value="ECO:0007669"/>
    <property type="project" value="UniProtKB-UniPathway"/>
</dbReference>
<evidence type="ECO:0000259" key="8">
    <source>
        <dbReference type="Pfam" id="PF03717"/>
    </source>
</evidence>
<evidence type="ECO:0000313" key="9">
    <source>
        <dbReference type="EMBL" id="RTR35365.1"/>
    </source>
</evidence>
<dbReference type="InterPro" id="IPR005311">
    <property type="entry name" value="PBP_dimer"/>
</dbReference>
<keyword evidence="10" id="KW-1185">Reference proteome</keyword>
<sequence length="592" mass="65908">MWRKRAVVLLSICLCLIALLIGRLVQIQLIASSDFSKHHVNLLEASVKQRSQEMIIDNGRGGFLDRNGESLIHQRIPVLILFPFLKNMDWDAERVAQIIDVPTSTLLRKIEQAKEPFAFGNPKIMSLTNSQMEQINKLEIPGVFAVEKKYALTEYPAEQLIGITGQNQTVLEKRYPDKELPTDSLVGLTGLEKSFDEFLLPDGKSKLVYHVDGIGGPLFGINVKYVEPANPFYPVNVKTTLDKEIQLMAESLVDQHKIENGGLVLLDLETNSILASVSRPYINKDAPYSEAGINNMMLKQQIPGSVFKTIIAAAAIEYDLDDPTRKFDCDKTITGAPDQKYQHGMLSFTESFAQSCNNTFGTLAKELKEIDENIIEDYAKRLSVVGQVGWEGDIYHFENFRQMEEDNGRIFLDESAKKDNNFVTMTGIGQHEVRLTPLAIANMMATIARGGKSEMVRAATEIDYKDGTSLLPFENKPLGDESISPYTAMKLQKLLREVVVSEKGTGRGLQGLPYEVAGKSGTAETGRFEGEQQLLNKWFAGYFPFDNPKYALVTVNLGVYDAEGSVTPLFADLVKGLYELDHKGNMGEVPTS</sequence>
<dbReference type="GO" id="GO:0071972">
    <property type="term" value="F:peptidoglycan L,D-transpeptidase activity"/>
    <property type="evidence" value="ECO:0007669"/>
    <property type="project" value="TreeGrafter"/>
</dbReference>
<dbReference type="SUPFAM" id="SSF56601">
    <property type="entry name" value="beta-lactamase/transpeptidase-like"/>
    <property type="match status" value="1"/>
</dbReference>
<evidence type="ECO:0000256" key="1">
    <source>
        <dbReference type="ARBA" id="ARBA00004370"/>
    </source>
</evidence>
<comment type="catalytic activity">
    <reaction evidence="6">
        <text>Preferential cleavage: (Ac)2-L-Lys-D-Ala-|-D-Ala. Also transpeptidation of peptidyl-alanyl moieties that are N-acyl substituents of D-alanine.</text>
        <dbReference type="EC" id="3.4.16.4"/>
    </reaction>
</comment>
<dbReference type="GO" id="GO:0009002">
    <property type="term" value="F:serine-type D-Ala-D-Ala carboxypeptidase activity"/>
    <property type="evidence" value="ECO:0007669"/>
    <property type="project" value="UniProtKB-EC"/>
</dbReference>
<dbReference type="Pfam" id="PF03717">
    <property type="entry name" value="PBP_dimer"/>
    <property type="match status" value="1"/>
</dbReference>
<protein>
    <recommendedName>
        <fullName evidence="4">serine-type D-Ala-D-Ala carboxypeptidase</fullName>
        <ecNumber evidence="4">3.4.16.4</ecNumber>
    </recommendedName>
</protein>
<comment type="caution">
    <text evidence="9">The sequence shown here is derived from an EMBL/GenBank/DDBJ whole genome shotgun (WGS) entry which is preliminary data.</text>
</comment>
<dbReference type="Pfam" id="PF00905">
    <property type="entry name" value="Transpeptidase"/>
    <property type="match status" value="1"/>
</dbReference>
<evidence type="ECO:0000256" key="6">
    <source>
        <dbReference type="ARBA" id="ARBA00034000"/>
    </source>
</evidence>
<dbReference type="GO" id="GO:0005886">
    <property type="term" value="C:plasma membrane"/>
    <property type="evidence" value="ECO:0007669"/>
    <property type="project" value="TreeGrafter"/>
</dbReference>
<gene>
    <name evidence="9" type="ORF">EKG37_05660</name>
</gene>
<dbReference type="GO" id="GO:0071555">
    <property type="term" value="P:cell wall organization"/>
    <property type="evidence" value="ECO:0007669"/>
    <property type="project" value="TreeGrafter"/>
</dbReference>
<accession>A0A431WIW5</accession>
<evidence type="ECO:0000256" key="5">
    <source>
        <dbReference type="ARBA" id="ARBA00023136"/>
    </source>
</evidence>
<name>A0A431WIW5_9BACI</name>
<dbReference type="Gene3D" id="3.90.1310.10">
    <property type="entry name" value="Penicillin-binding protein 2a (Domain 2)"/>
    <property type="match status" value="1"/>
</dbReference>
<dbReference type="PANTHER" id="PTHR30627:SF24">
    <property type="entry name" value="PENICILLIN-BINDING PROTEIN 4B"/>
    <property type="match status" value="1"/>
</dbReference>
<dbReference type="PANTHER" id="PTHR30627">
    <property type="entry name" value="PEPTIDOGLYCAN D,D-TRANSPEPTIDASE"/>
    <property type="match status" value="1"/>
</dbReference>
<reference evidence="9 10" key="1">
    <citation type="submission" date="2018-12" db="EMBL/GenBank/DDBJ databases">
        <title>Bacillus yapensis draft genome sequence.</title>
        <authorList>
            <person name="Yu L."/>
            <person name="Xu X."/>
            <person name="Tang X."/>
        </authorList>
    </citation>
    <scope>NUCLEOTIDE SEQUENCE [LARGE SCALE GENOMIC DNA]</scope>
    <source>
        <strain evidence="9 10">XXST-01</strain>
    </source>
</reference>
<evidence type="ECO:0000256" key="3">
    <source>
        <dbReference type="ARBA" id="ARBA00007171"/>
    </source>
</evidence>
<dbReference type="UniPathway" id="UPA00219"/>
<dbReference type="InterPro" id="IPR001460">
    <property type="entry name" value="PCN-bd_Tpept"/>
</dbReference>
<dbReference type="Proteomes" id="UP000271374">
    <property type="component" value="Unassembled WGS sequence"/>
</dbReference>